<accession>A0A7S4PBD8</accession>
<dbReference type="InterPro" id="IPR020422">
    <property type="entry name" value="TYR_PHOSPHATASE_DUAL_dom"/>
</dbReference>
<feature type="domain" description="Tyrosine-protein phosphatase" evidence="6">
    <location>
        <begin position="10"/>
        <end position="159"/>
    </location>
</feature>
<evidence type="ECO:0000256" key="3">
    <source>
        <dbReference type="ARBA" id="ARBA00022912"/>
    </source>
</evidence>
<evidence type="ECO:0000256" key="2">
    <source>
        <dbReference type="ARBA" id="ARBA00022801"/>
    </source>
</evidence>
<dbReference type="PROSITE" id="PS00383">
    <property type="entry name" value="TYR_PHOSPHATASE_1"/>
    <property type="match status" value="1"/>
</dbReference>
<organism evidence="8">
    <name type="scientific">Paramoeba aestuarina</name>
    <dbReference type="NCBI Taxonomy" id="180227"/>
    <lineage>
        <taxon>Eukaryota</taxon>
        <taxon>Amoebozoa</taxon>
        <taxon>Discosea</taxon>
        <taxon>Flabellinia</taxon>
        <taxon>Dactylopodida</taxon>
        <taxon>Paramoebidae</taxon>
        <taxon>Paramoeba</taxon>
    </lineage>
</organism>
<name>A0A7S4PBD8_9EUKA</name>
<dbReference type="GO" id="GO:0004722">
    <property type="term" value="F:protein serine/threonine phosphatase activity"/>
    <property type="evidence" value="ECO:0007669"/>
    <property type="project" value="UniProtKB-EC"/>
</dbReference>
<dbReference type="InterPro" id="IPR000340">
    <property type="entry name" value="Dual-sp_phosphatase_cat-dom"/>
</dbReference>
<gene>
    <name evidence="8" type="ORF">NAES01612_LOCUS21654</name>
</gene>
<dbReference type="CDD" id="cd14498">
    <property type="entry name" value="DSP"/>
    <property type="match status" value="1"/>
</dbReference>
<evidence type="ECO:0000256" key="5">
    <source>
        <dbReference type="ARBA" id="ARBA00048336"/>
    </source>
</evidence>
<evidence type="ECO:0000256" key="1">
    <source>
        <dbReference type="ARBA" id="ARBA00008601"/>
    </source>
</evidence>
<comment type="similarity">
    <text evidence="1">Belongs to the protein-tyrosine phosphatase family. Non-receptor class dual specificity subfamily.</text>
</comment>
<dbReference type="SMART" id="SM00195">
    <property type="entry name" value="DSPc"/>
    <property type="match status" value="1"/>
</dbReference>
<dbReference type="PROSITE" id="PS50054">
    <property type="entry name" value="TYR_PHOSPHATASE_DUAL"/>
    <property type="match status" value="1"/>
</dbReference>
<comment type="catalytic activity">
    <reaction evidence="4">
        <text>O-phospho-L-seryl-[protein] + H2O = L-seryl-[protein] + phosphate</text>
        <dbReference type="Rhea" id="RHEA:20629"/>
        <dbReference type="Rhea" id="RHEA-COMP:9863"/>
        <dbReference type="Rhea" id="RHEA-COMP:11604"/>
        <dbReference type="ChEBI" id="CHEBI:15377"/>
        <dbReference type="ChEBI" id="CHEBI:29999"/>
        <dbReference type="ChEBI" id="CHEBI:43474"/>
        <dbReference type="ChEBI" id="CHEBI:83421"/>
        <dbReference type="EC" id="3.1.3.16"/>
    </reaction>
</comment>
<proteinExistence type="inferred from homology"/>
<feature type="domain" description="Tyrosine specific protein phosphatases" evidence="7">
    <location>
        <begin position="79"/>
        <end position="137"/>
    </location>
</feature>
<dbReference type="PANTHER" id="PTHR45948:SF2">
    <property type="entry name" value="DUAL SPECIFICITY PROTEIN PHOSPHATASE"/>
    <property type="match status" value="1"/>
</dbReference>
<comment type="catalytic activity">
    <reaction evidence="5">
        <text>O-phospho-L-threonyl-[protein] + H2O = L-threonyl-[protein] + phosphate</text>
        <dbReference type="Rhea" id="RHEA:47004"/>
        <dbReference type="Rhea" id="RHEA-COMP:11060"/>
        <dbReference type="Rhea" id="RHEA-COMP:11605"/>
        <dbReference type="ChEBI" id="CHEBI:15377"/>
        <dbReference type="ChEBI" id="CHEBI:30013"/>
        <dbReference type="ChEBI" id="CHEBI:43474"/>
        <dbReference type="ChEBI" id="CHEBI:61977"/>
        <dbReference type="EC" id="3.1.3.16"/>
    </reaction>
</comment>
<dbReference type="InterPro" id="IPR029021">
    <property type="entry name" value="Prot-tyrosine_phosphatase-like"/>
</dbReference>
<dbReference type="GO" id="GO:0005829">
    <property type="term" value="C:cytosol"/>
    <property type="evidence" value="ECO:0007669"/>
    <property type="project" value="TreeGrafter"/>
</dbReference>
<evidence type="ECO:0000313" key="8">
    <source>
        <dbReference type="EMBL" id="CAE2329802.1"/>
    </source>
</evidence>
<evidence type="ECO:0000256" key="4">
    <source>
        <dbReference type="ARBA" id="ARBA00047761"/>
    </source>
</evidence>
<dbReference type="Pfam" id="PF00782">
    <property type="entry name" value="DSPc"/>
    <property type="match status" value="1"/>
</dbReference>
<dbReference type="Gene3D" id="3.90.190.10">
    <property type="entry name" value="Protein tyrosine phosphatase superfamily"/>
    <property type="match status" value="1"/>
</dbReference>
<dbReference type="InterPro" id="IPR016130">
    <property type="entry name" value="Tyr_Pase_AS"/>
</dbReference>
<dbReference type="PROSITE" id="PS50056">
    <property type="entry name" value="TYR_PHOSPHATASE_2"/>
    <property type="match status" value="1"/>
</dbReference>
<dbReference type="SUPFAM" id="SSF52799">
    <property type="entry name" value="(Phosphotyrosine protein) phosphatases II"/>
    <property type="match status" value="1"/>
</dbReference>
<evidence type="ECO:0008006" key="9">
    <source>
        <dbReference type="Google" id="ProtNLM"/>
    </source>
</evidence>
<keyword evidence="2" id="KW-0378">Hydrolase</keyword>
<reference evidence="8" key="1">
    <citation type="submission" date="2021-01" db="EMBL/GenBank/DDBJ databases">
        <authorList>
            <person name="Corre E."/>
            <person name="Pelletier E."/>
            <person name="Niang G."/>
            <person name="Scheremetjew M."/>
            <person name="Finn R."/>
            <person name="Kale V."/>
            <person name="Holt S."/>
            <person name="Cochrane G."/>
            <person name="Meng A."/>
            <person name="Brown T."/>
            <person name="Cohen L."/>
        </authorList>
    </citation>
    <scope>NUCLEOTIDE SEQUENCE</scope>
    <source>
        <strain evidence="8">SoJaBio B1-5/56/2</strain>
    </source>
</reference>
<evidence type="ECO:0000259" key="7">
    <source>
        <dbReference type="PROSITE" id="PS50056"/>
    </source>
</evidence>
<dbReference type="InterPro" id="IPR000387">
    <property type="entry name" value="Tyr_Pase_dom"/>
</dbReference>
<protein>
    <recommendedName>
        <fullName evidence="9">Protein-tyrosine-phosphatase</fullName>
    </recommendedName>
</protein>
<evidence type="ECO:0000259" key="6">
    <source>
        <dbReference type="PROSITE" id="PS50054"/>
    </source>
</evidence>
<dbReference type="PANTHER" id="PTHR45948">
    <property type="entry name" value="DUAL SPECIFICITY PROTEIN PHOSPHATASE DDB_G0269404-RELATED"/>
    <property type="match status" value="1"/>
</dbReference>
<dbReference type="GO" id="GO:0007165">
    <property type="term" value="P:signal transduction"/>
    <property type="evidence" value="ECO:0007669"/>
    <property type="project" value="TreeGrafter"/>
</dbReference>
<keyword evidence="3" id="KW-0904">Protein phosphatase</keyword>
<dbReference type="AlphaFoldDB" id="A0A7S4PBD8"/>
<dbReference type="EMBL" id="HBKR01033018">
    <property type="protein sequence ID" value="CAE2329802.1"/>
    <property type="molecule type" value="Transcribed_RNA"/>
</dbReference>
<dbReference type="GO" id="GO:0004725">
    <property type="term" value="F:protein tyrosine phosphatase activity"/>
    <property type="evidence" value="ECO:0007669"/>
    <property type="project" value="TreeGrafter"/>
</dbReference>
<sequence>MGAAPSLIVGSDEYEGKGYLFQGGEDILDDPAFFNRHNISHVVGICHRSVGTHVFDETKLTPDTVIHINELDSTTTNLYPYLERTTRFIHSARMGGGNVYVHCSAGISRSSTVTLSYMMTVYDLPFLELLGHLRRMRSCVHPNTSFQEQLRQWQTDPKRLTLREEILKQNEQEWERIYRLDKETFLSGKSQPVEEEETEEWD</sequence>